<protein>
    <submittedName>
        <fullName evidence="1">CLUMA_CG006922, isoform A</fullName>
    </submittedName>
</protein>
<dbReference type="AlphaFoldDB" id="A0A1J1I0U1"/>
<gene>
    <name evidence="1" type="ORF">CLUMA_CG006922</name>
</gene>
<proteinExistence type="predicted"/>
<organism evidence="1 2">
    <name type="scientific">Clunio marinus</name>
    <dbReference type="NCBI Taxonomy" id="568069"/>
    <lineage>
        <taxon>Eukaryota</taxon>
        <taxon>Metazoa</taxon>
        <taxon>Ecdysozoa</taxon>
        <taxon>Arthropoda</taxon>
        <taxon>Hexapoda</taxon>
        <taxon>Insecta</taxon>
        <taxon>Pterygota</taxon>
        <taxon>Neoptera</taxon>
        <taxon>Endopterygota</taxon>
        <taxon>Diptera</taxon>
        <taxon>Nematocera</taxon>
        <taxon>Chironomoidea</taxon>
        <taxon>Chironomidae</taxon>
        <taxon>Clunio</taxon>
    </lineage>
</organism>
<evidence type="ECO:0000313" key="1">
    <source>
        <dbReference type="EMBL" id="CRK93386.1"/>
    </source>
</evidence>
<evidence type="ECO:0000313" key="2">
    <source>
        <dbReference type="Proteomes" id="UP000183832"/>
    </source>
</evidence>
<keyword evidence="2" id="KW-1185">Reference proteome</keyword>
<accession>A0A1J1I0U1</accession>
<name>A0A1J1I0U1_9DIPT</name>
<sequence length="62" mass="7531">MKRKIKPTKQRFGTVETLAYFVFRETWRFVVEKYRRRRRRVANCGNCKQTGPKLFRFASTNA</sequence>
<reference evidence="1 2" key="1">
    <citation type="submission" date="2015-04" db="EMBL/GenBank/DDBJ databases">
        <authorList>
            <person name="Syromyatnikov M.Y."/>
            <person name="Popov V.N."/>
        </authorList>
    </citation>
    <scope>NUCLEOTIDE SEQUENCE [LARGE SCALE GENOMIC DNA]</scope>
</reference>
<dbReference type="Proteomes" id="UP000183832">
    <property type="component" value="Unassembled WGS sequence"/>
</dbReference>
<dbReference type="EMBL" id="CVRI01000037">
    <property type="protein sequence ID" value="CRK93386.1"/>
    <property type="molecule type" value="Genomic_DNA"/>
</dbReference>